<proteinExistence type="inferred from homology"/>
<dbReference type="GO" id="GO:0005739">
    <property type="term" value="C:mitochondrion"/>
    <property type="evidence" value="ECO:0007669"/>
    <property type="project" value="TreeGrafter"/>
</dbReference>
<dbReference type="PANTHER" id="PTHR10938:SF0">
    <property type="entry name" value="TRANSLATION INITIATION FACTOR IF-3, MITOCHONDRIAL"/>
    <property type="match status" value="1"/>
</dbReference>
<dbReference type="AlphaFoldDB" id="A0A6G0TH88"/>
<dbReference type="Gene3D" id="3.30.110.10">
    <property type="entry name" value="Translation initiation factor 3 (IF-3), C-terminal domain"/>
    <property type="match status" value="1"/>
</dbReference>
<sequence length="237" mass="27264">MSAHASGKLIIVSNRLPFVLKKNEQTQKWERKARRFTANAICAIRLPINWQPASNVCLSRTLEFKKNRLEIDDEGAVKKIRPKTVPMPKITLLGLDKDISVVTMDVASKMCERRGLKLVKIIDIDAKTQRPVYQMMTANQFLREDHQNKDEKNHNQPKKEKTVLINCRIGQSDLESKVNNIHKWLSKMHEVRITITGDTANEIADEVIKMTQDSSRVVQRREKGDTVKFQLLPPKKS</sequence>
<keyword evidence="3" id="KW-0648">Protein biosynthesis</keyword>
<keyword evidence="5" id="KW-1185">Reference proteome</keyword>
<evidence type="ECO:0008006" key="6">
    <source>
        <dbReference type="Google" id="ProtNLM"/>
    </source>
</evidence>
<protein>
    <recommendedName>
        <fullName evidence="6">Translation initiation factor 3 N-terminal domain-containing protein</fullName>
    </recommendedName>
</protein>
<dbReference type="GO" id="GO:0032790">
    <property type="term" value="P:ribosome disassembly"/>
    <property type="evidence" value="ECO:0007669"/>
    <property type="project" value="TreeGrafter"/>
</dbReference>
<evidence type="ECO:0000256" key="3">
    <source>
        <dbReference type="ARBA" id="ARBA00022917"/>
    </source>
</evidence>
<dbReference type="InterPro" id="IPR001288">
    <property type="entry name" value="Translation_initiation_fac_3"/>
</dbReference>
<dbReference type="OrthoDB" id="21573at2759"/>
<dbReference type="EMBL" id="VYZN01000040">
    <property type="protein sequence ID" value="KAE9531890.1"/>
    <property type="molecule type" value="Genomic_DNA"/>
</dbReference>
<comment type="similarity">
    <text evidence="1">Belongs to the IF-3 family.</text>
</comment>
<gene>
    <name evidence="4" type="ORF">AGLY_010092</name>
</gene>
<dbReference type="GO" id="GO:0003743">
    <property type="term" value="F:translation initiation factor activity"/>
    <property type="evidence" value="ECO:0007669"/>
    <property type="project" value="UniProtKB-KW"/>
</dbReference>
<organism evidence="4 5">
    <name type="scientific">Aphis glycines</name>
    <name type="common">Soybean aphid</name>
    <dbReference type="NCBI Taxonomy" id="307491"/>
    <lineage>
        <taxon>Eukaryota</taxon>
        <taxon>Metazoa</taxon>
        <taxon>Ecdysozoa</taxon>
        <taxon>Arthropoda</taxon>
        <taxon>Hexapoda</taxon>
        <taxon>Insecta</taxon>
        <taxon>Pterygota</taxon>
        <taxon>Neoptera</taxon>
        <taxon>Paraneoptera</taxon>
        <taxon>Hemiptera</taxon>
        <taxon>Sternorrhyncha</taxon>
        <taxon>Aphidomorpha</taxon>
        <taxon>Aphidoidea</taxon>
        <taxon>Aphididae</taxon>
        <taxon>Aphidini</taxon>
        <taxon>Aphis</taxon>
        <taxon>Aphis</taxon>
    </lineage>
</organism>
<dbReference type="PANTHER" id="PTHR10938">
    <property type="entry name" value="TRANSLATION INITIATION FACTOR IF-3"/>
    <property type="match status" value="1"/>
</dbReference>
<name>A0A6G0TH88_APHGL</name>
<dbReference type="InterPro" id="IPR036788">
    <property type="entry name" value="T_IF-3_C_sf"/>
</dbReference>
<comment type="caution">
    <text evidence="4">The sequence shown here is derived from an EMBL/GenBank/DDBJ whole genome shotgun (WGS) entry which is preliminary data.</text>
</comment>
<evidence type="ECO:0000256" key="1">
    <source>
        <dbReference type="ARBA" id="ARBA00005439"/>
    </source>
</evidence>
<keyword evidence="2" id="KW-0396">Initiation factor</keyword>
<evidence type="ECO:0000256" key="2">
    <source>
        <dbReference type="ARBA" id="ARBA00022540"/>
    </source>
</evidence>
<evidence type="ECO:0000313" key="4">
    <source>
        <dbReference type="EMBL" id="KAE9531890.1"/>
    </source>
</evidence>
<dbReference type="GO" id="GO:0043022">
    <property type="term" value="F:ribosome binding"/>
    <property type="evidence" value="ECO:0007669"/>
    <property type="project" value="TreeGrafter"/>
</dbReference>
<evidence type="ECO:0000313" key="5">
    <source>
        <dbReference type="Proteomes" id="UP000475862"/>
    </source>
</evidence>
<accession>A0A6G0TH88</accession>
<dbReference type="Proteomes" id="UP000475862">
    <property type="component" value="Unassembled WGS sequence"/>
</dbReference>
<reference evidence="4 5" key="1">
    <citation type="submission" date="2019-08" db="EMBL/GenBank/DDBJ databases">
        <title>The genome of the soybean aphid Biotype 1, its phylome, world population structure and adaptation to the North American continent.</title>
        <authorList>
            <person name="Giordano R."/>
            <person name="Donthu R.K."/>
            <person name="Hernandez A.G."/>
            <person name="Wright C.L."/>
            <person name="Zimin A.V."/>
        </authorList>
    </citation>
    <scope>NUCLEOTIDE SEQUENCE [LARGE SCALE GENOMIC DNA]</scope>
    <source>
        <tissue evidence="4">Whole aphids</tissue>
    </source>
</reference>
<dbReference type="SUPFAM" id="SSF55200">
    <property type="entry name" value="Translation initiation factor IF3, C-terminal domain"/>
    <property type="match status" value="1"/>
</dbReference>
<dbReference type="GO" id="GO:0070124">
    <property type="term" value="P:mitochondrial translational initiation"/>
    <property type="evidence" value="ECO:0007669"/>
    <property type="project" value="TreeGrafter"/>
</dbReference>